<keyword evidence="6" id="KW-0963">Cytoplasm</keyword>
<evidence type="ECO:0000256" key="18">
    <source>
        <dbReference type="SAM" id="MobiDB-lite"/>
    </source>
</evidence>
<dbReference type="GO" id="GO:0036297">
    <property type="term" value="P:interstrand cross-link repair"/>
    <property type="evidence" value="ECO:0007669"/>
    <property type="project" value="InterPro"/>
</dbReference>
<dbReference type="InterPro" id="IPR001841">
    <property type="entry name" value="Znf_RING"/>
</dbReference>
<keyword evidence="12" id="KW-0833">Ubl conjugation pathway</keyword>
<dbReference type="AlphaFoldDB" id="A0A8X6NAB6"/>
<comment type="caution">
    <text evidence="20">The sequence shown here is derived from an EMBL/GenBank/DDBJ whole genome shotgun (WGS) entry which is preliminary data.</text>
</comment>
<keyword evidence="8" id="KW-0808">Transferase</keyword>
<dbReference type="InterPro" id="IPR036322">
    <property type="entry name" value="WD40_repeat_dom_sf"/>
</dbReference>
<dbReference type="GO" id="GO:0005737">
    <property type="term" value="C:cytoplasm"/>
    <property type="evidence" value="ECO:0007669"/>
    <property type="project" value="UniProtKB-SubCell"/>
</dbReference>
<evidence type="ECO:0000256" key="8">
    <source>
        <dbReference type="ARBA" id="ARBA00022679"/>
    </source>
</evidence>
<dbReference type="InterPro" id="IPR056527">
    <property type="entry name" value="WD40_RFWD3"/>
</dbReference>
<evidence type="ECO:0000256" key="13">
    <source>
        <dbReference type="ARBA" id="ARBA00022833"/>
    </source>
</evidence>
<evidence type="ECO:0000256" key="3">
    <source>
        <dbReference type="ARBA" id="ARBA00004496"/>
    </source>
</evidence>
<comment type="pathway">
    <text evidence="4">Protein modification; protein ubiquitination.</text>
</comment>
<feature type="region of interest" description="Disordered" evidence="18">
    <location>
        <begin position="55"/>
        <end position="109"/>
    </location>
</feature>
<keyword evidence="13" id="KW-0862">Zinc</keyword>
<dbReference type="Gene3D" id="3.30.40.10">
    <property type="entry name" value="Zinc/RING finger domain, C3HC4 (zinc finger)"/>
    <property type="match status" value="1"/>
</dbReference>
<feature type="compositionally biased region" description="Acidic residues" evidence="18">
    <location>
        <begin position="10"/>
        <end position="26"/>
    </location>
</feature>
<evidence type="ECO:0000256" key="2">
    <source>
        <dbReference type="ARBA" id="ARBA00004322"/>
    </source>
</evidence>
<keyword evidence="10" id="KW-0227">DNA damage</keyword>
<keyword evidence="11 16" id="KW-0479">Metal-binding</keyword>
<dbReference type="Proteomes" id="UP000887013">
    <property type="component" value="Unassembled WGS sequence"/>
</dbReference>
<dbReference type="Gene3D" id="2.130.10.10">
    <property type="entry name" value="YVTN repeat-like/Quinoprotein amine dehydrogenase"/>
    <property type="match status" value="1"/>
</dbReference>
<dbReference type="EMBL" id="BMAW01055730">
    <property type="protein sequence ID" value="GFT02514.1"/>
    <property type="molecule type" value="Genomic_DNA"/>
</dbReference>
<evidence type="ECO:0000313" key="21">
    <source>
        <dbReference type="Proteomes" id="UP000887013"/>
    </source>
</evidence>
<dbReference type="InterPro" id="IPR001680">
    <property type="entry name" value="WD40_rpt"/>
</dbReference>
<dbReference type="Pfam" id="PF13639">
    <property type="entry name" value="zf-RING_2"/>
    <property type="match status" value="1"/>
</dbReference>
<evidence type="ECO:0000256" key="11">
    <source>
        <dbReference type="ARBA" id="ARBA00022771"/>
    </source>
</evidence>
<gene>
    <name evidence="20" type="primary">Rfwd3</name>
    <name evidence="20" type="ORF">NPIL_592371</name>
</gene>
<evidence type="ECO:0000313" key="20">
    <source>
        <dbReference type="EMBL" id="GFT02514.1"/>
    </source>
</evidence>
<evidence type="ECO:0000256" key="7">
    <source>
        <dbReference type="ARBA" id="ARBA00022574"/>
    </source>
</evidence>
<keyword evidence="9" id="KW-0677">Repeat</keyword>
<reference evidence="20" key="1">
    <citation type="submission" date="2020-08" db="EMBL/GenBank/DDBJ databases">
        <title>Multicomponent nature underlies the extraordinary mechanical properties of spider dragline silk.</title>
        <authorList>
            <person name="Kono N."/>
            <person name="Nakamura H."/>
            <person name="Mori M."/>
            <person name="Yoshida Y."/>
            <person name="Ohtoshi R."/>
            <person name="Malay A.D."/>
            <person name="Moran D.A.P."/>
            <person name="Tomita M."/>
            <person name="Numata K."/>
            <person name="Arakawa K."/>
        </authorList>
    </citation>
    <scope>NUCLEOTIDE SEQUENCE</scope>
</reference>
<dbReference type="GO" id="GO:0016567">
    <property type="term" value="P:protein ubiquitination"/>
    <property type="evidence" value="ECO:0007669"/>
    <property type="project" value="InterPro"/>
</dbReference>
<dbReference type="InterPro" id="IPR037381">
    <property type="entry name" value="RFWD3"/>
</dbReference>
<sequence length="592" mass="66095">MERQMQEEGSSSDEDELAVLIVDSDDEDSDALDRIVHVIVDRNEPMDATGLESISPVQNIQSSSESASHHSVVHLTPDHPQPIGGGLRRSTPRKDLESKASAEVHENQSVDDDGQTCTICFEPWTNSSEHRLVSLRCGHLFGRSCITRWLKGQSARCPQCNARARKSEIRNIYAKAVKVMDSTERDKALLELQKERELRRKAEMTVNEEKLKYMMSAQECERLKKELIEANKLLQEYRCGIKIEKSQSVKGKIPVFSLEKSLEIAKNGGCRIVDVCDILGMALVSQQSINDLFPGHGFRKISTFDMKPSEFVLVHQKPIRDMAFHCHDGLVLTASLDKSVKITNVLTNSVVHSYSHDSDVWSCTWDLDNPVYFYAGLKSGDVYLYDIRVTSRYVHELPRFGCKTPVVALKYLKKTSCSSYSKCGPVVGKLSDCAFYQKQNQQDDDYKIVPLPTIGPYTSLSSEPISGHFLVSSRPSPKQPCVTHTVCELVSDQIGQDLICNPVQTLLGGRTQLQLSRSILLPHPVDTGSLLVCAGDEDAHGAVIWNGSSGKVLDTFRTESSVLDLAESKINHKTYLFGLTDKTLRLFSWIGQ</sequence>
<dbReference type="GO" id="GO:0016605">
    <property type="term" value="C:PML body"/>
    <property type="evidence" value="ECO:0007669"/>
    <property type="project" value="UniProtKB-SubCell"/>
</dbReference>
<evidence type="ECO:0000256" key="17">
    <source>
        <dbReference type="SAM" id="Coils"/>
    </source>
</evidence>
<evidence type="ECO:0000259" key="19">
    <source>
        <dbReference type="PROSITE" id="PS50089"/>
    </source>
</evidence>
<feature type="domain" description="RING-type" evidence="19">
    <location>
        <begin position="117"/>
        <end position="161"/>
    </location>
</feature>
<feature type="coiled-coil region" evidence="17">
    <location>
        <begin position="180"/>
        <end position="240"/>
    </location>
</feature>
<keyword evidence="7" id="KW-0853">WD repeat</keyword>
<dbReference type="InterPro" id="IPR015943">
    <property type="entry name" value="WD40/YVTN_repeat-like_dom_sf"/>
</dbReference>
<keyword evidence="21" id="KW-1185">Reference proteome</keyword>
<dbReference type="SMART" id="SM00320">
    <property type="entry name" value="WD40"/>
    <property type="match status" value="3"/>
</dbReference>
<evidence type="ECO:0000256" key="16">
    <source>
        <dbReference type="PROSITE-ProRule" id="PRU00175"/>
    </source>
</evidence>
<dbReference type="GO" id="GO:0008270">
    <property type="term" value="F:zinc ion binding"/>
    <property type="evidence" value="ECO:0007669"/>
    <property type="project" value="UniProtKB-KW"/>
</dbReference>
<keyword evidence="14" id="KW-0234">DNA repair</keyword>
<evidence type="ECO:0000256" key="6">
    <source>
        <dbReference type="ARBA" id="ARBA00022490"/>
    </source>
</evidence>
<keyword evidence="15" id="KW-0539">Nucleus</keyword>
<keyword evidence="17" id="KW-0175">Coiled coil</keyword>
<dbReference type="EC" id="2.3.2.27" evidence="5"/>
<keyword evidence="11 16" id="KW-0863">Zinc-finger</keyword>
<comment type="subcellular location">
    <subcellularLocation>
        <location evidence="3">Cytoplasm</location>
    </subcellularLocation>
    <subcellularLocation>
        <location evidence="2">Nucleus</location>
        <location evidence="2">PML body</location>
    </subcellularLocation>
</comment>
<dbReference type="PROSITE" id="PS50089">
    <property type="entry name" value="ZF_RING_2"/>
    <property type="match status" value="1"/>
</dbReference>
<evidence type="ECO:0000256" key="1">
    <source>
        <dbReference type="ARBA" id="ARBA00000900"/>
    </source>
</evidence>
<dbReference type="SUPFAM" id="SSF57850">
    <property type="entry name" value="RING/U-box"/>
    <property type="match status" value="1"/>
</dbReference>
<evidence type="ECO:0000256" key="5">
    <source>
        <dbReference type="ARBA" id="ARBA00012483"/>
    </source>
</evidence>
<dbReference type="SUPFAM" id="SSF50978">
    <property type="entry name" value="WD40 repeat-like"/>
    <property type="match status" value="1"/>
</dbReference>
<accession>A0A8X6NAB6</accession>
<organism evidence="20 21">
    <name type="scientific">Nephila pilipes</name>
    <name type="common">Giant wood spider</name>
    <name type="synonym">Nephila maculata</name>
    <dbReference type="NCBI Taxonomy" id="299642"/>
    <lineage>
        <taxon>Eukaryota</taxon>
        <taxon>Metazoa</taxon>
        <taxon>Ecdysozoa</taxon>
        <taxon>Arthropoda</taxon>
        <taxon>Chelicerata</taxon>
        <taxon>Arachnida</taxon>
        <taxon>Araneae</taxon>
        <taxon>Araneomorphae</taxon>
        <taxon>Entelegynae</taxon>
        <taxon>Araneoidea</taxon>
        <taxon>Nephilidae</taxon>
        <taxon>Nephila</taxon>
    </lineage>
</organism>
<evidence type="ECO:0000256" key="4">
    <source>
        <dbReference type="ARBA" id="ARBA00004906"/>
    </source>
</evidence>
<proteinExistence type="predicted"/>
<evidence type="ECO:0000256" key="15">
    <source>
        <dbReference type="ARBA" id="ARBA00023242"/>
    </source>
</evidence>
<dbReference type="GO" id="GO:0061630">
    <property type="term" value="F:ubiquitin protein ligase activity"/>
    <property type="evidence" value="ECO:0007669"/>
    <property type="project" value="UniProtKB-EC"/>
</dbReference>
<feature type="compositionally biased region" description="Low complexity" evidence="18">
    <location>
        <begin position="62"/>
        <end position="74"/>
    </location>
</feature>
<evidence type="ECO:0000256" key="9">
    <source>
        <dbReference type="ARBA" id="ARBA00022737"/>
    </source>
</evidence>
<evidence type="ECO:0000256" key="14">
    <source>
        <dbReference type="ARBA" id="ARBA00023204"/>
    </source>
</evidence>
<feature type="compositionally biased region" description="Basic and acidic residues" evidence="18">
    <location>
        <begin position="92"/>
        <end position="108"/>
    </location>
</feature>
<protein>
    <recommendedName>
        <fullName evidence="5">RING-type E3 ubiquitin transferase</fullName>
        <ecNumber evidence="5">2.3.2.27</ecNumber>
    </recommendedName>
</protein>
<evidence type="ECO:0000256" key="10">
    <source>
        <dbReference type="ARBA" id="ARBA00022763"/>
    </source>
</evidence>
<evidence type="ECO:0000256" key="12">
    <source>
        <dbReference type="ARBA" id="ARBA00022786"/>
    </source>
</evidence>
<dbReference type="OrthoDB" id="5600418at2759"/>
<dbReference type="CDD" id="cd16450">
    <property type="entry name" value="mRING-C3HGC3_RFWD3"/>
    <property type="match status" value="1"/>
</dbReference>
<dbReference type="InterPro" id="IPR013083">
    <property type="entry name" value="Znf_RING/FYVE/PHD"/>
</dbReference>
<dbReference type="Pfam" id="PF23419">
    <property type="entry name" value="WD40_RFWD3"/>
    <property type="match status" value="1"/>
</dbReference>
<dbReference type="SMART" id="SM00184">
    <property type="entry name" value="RING"/>
    <property type="match status" value="1"/>
</dbReference>
<dbReference type="PANTHER" id="PTHR16047:SF7">
    <property type="entry name" value="E3 UBIQUITIN-PROTEIN LIGASE RFWD3"/>
    <property type="match status" value="1"/>
</dbReference>
<dbReference type="PANTHER" id="PTHR16047">
    <property type="entry name" value="RFWD3 PROTEIN"/>
    <property type="match status" value="1"/>
</dbReference>
<comment type="catalytic activity">
    <reaction evidence="1">
        <text>S-ubiquitinyl-[E2 ubiquitin-conjugating enzyme]-L-cysteine + [acceptor protein]-L-lysine = [E2 ubiquitin-conjugating enzyme]-L-cysteine + N(6)-ubiquitinyl-[acceptor protein]-L-lysine.</text>
        <dbReference type="EC" id="2.3.2.27"/>
    </reaction>
</comment>
<name>A0A8X6NAB6_NEPPI</name>
<feature type="region of interest" description="Disordered" evidence="18">
    <location>
        <begin position="1"/>
        <end position="26"/>
    </location>
</feature>